<dbReference type="GO" id="GO:0006417">
    <property type="term" value="P:regulation of translation"/>
    <property type="evidence" value="ECO:0007669"/>
    <property type="project" value="TreeGrafter"/>
</dbReference>
<feature type="region of interest" description="Disordered" evidence="4">
    <location>
        <begin position="341"/>
        <end position="410"/>
    </location>
</feature>
<reference evidence="6" key="1">
    <citation type="submission" date="2021-01" db="EMBL/GenBank/DDBJ databases">
        <authorList>
            <person name="Corre E."/>
            <person name="Pelletier E."/>
            <person name="Niang G."/>
            <person name="Scheremetjew M."/>
            <person name="Finn R."/>
            <person name="Kale V."/>
            <person name="Holt S."/>
            <person name="Cochrane G."/>
            <person name="Meng A."/>
            <person name="Brown T."/>
            <person name="Cohen L."/>
        </authorList>
    </citation>
    <scope>NUCLEOTIDE SEQUENCE</scope>
    <source>
        <strain evidence="6">CCMP3278</strain>
    </source>
</reference>
<sequence>MMELGEPSIENMMQPSKIFVGGLSWETDEISLKSYFGKYGTVIDSVIMRDRNSGHPRGFGFVTFEDDFAADRVAREKHELDGRLVEAKKAVPRAECTPSTRAVTSSRGSRKIFVGGLPASCDDESLKTHFMSYGEVLEAQVMYDHNTGNSRGFAFVTYSDDSSIDRVMEVEHFVMGKLVEVKHAEPKHLLDAKKTRDPAQTTATATTNPMSRAQSNAFMSSSPLSVGTGLTNSSYGYSPVSFAKQLENYQTSGGSQAKNYASFFNTHPTAPMVDSDEVSPAGDAALSGESSVSDFLSLLSSSIPKSNPVSGFGYGLPSFSAPDSGNPTFFMSSVSNTSDADLLPRPFSSYPEAMSRDRPSSNPDADVFDLFDGNRQKGGWQHFSSASTKQDQVSSGAGPASSSSIPSAPIHASKRWGTFDTYQGLYQTQQTTPFYNGISEWSKPENEIWGGGRYPKQRDAFDDNGIVYPQSRNTNNSGNEHSLQEE</sequence>
<organism evidence="6">
    <name type="scientific">Timspurckia oligopyrenoides</name>
    <dbReference type="NCBI Taxonomy" id="708627"/>
    <lineage>
        <taxon>Eukaryota</taxon>
        <taxon>Rhodophyta</taxon>
        <taxon>Bangiophyceae</taxon>
        <taxon>Porphyridiales</taxon>
        <taxon>Porphyridiaceae</taxon>
        <taxon>Timspurckia</taxon>
    </lineage>
</organism>
<feature type="compositionally biased region" description="Low complexity" evidence="4">
    <location>
        <begin position="394"/>
        <end position="410"/>
    </location>
</feature>
<evidence type="ECO:0000313" key="6">
    <source>
        <dbReference type="EMBL" id="CAD8818013.1"/>
    </source>
</evidence>
<dbReference type="SUPFAM" id="SSF54928">
    <property type="entry name" value="RNA-binding domain, RBD"/>
    <property type="match status" value="2"/>
</dbReference>
<evidence type="ECO:0000256" key="4">
    <source>
        <dbReference type="SAM" id="MobiDB-lite"/>
    </source>
</evidence>
<dbReference type="InterPro" id="IPR012677">
    <property type="entry name" value="Nucleotide-bd_a/b_plait_sf"/>
</dbReference>
<dbReference type="GO" id="GO:0003729">
    <property type="term" value="F:mRNA binding"/>
    <property type="evidence" value="ECO:0007669"/>
    <property type="project" value="TreeGrafter"/>
</dbReference>
<dbReference type="PANTHER" id="PTHR48032:SF6">
    <property type="entry name" value="RNA-BINDING (RRM_RBD_RNP MOTIFS) FAMILY PROTEIN"/>
    <property type="match status" value="1"/>
</dbReference>
<dbReference type="AlphaFoldDB" id="A0A7S0ZCZ9"/>
<feature type="region of interest" description="Disordered" evidence="4">
    <location>
        <begin position="189"/>
        <end position="219"/>
    </location>
</feature>
<feature type="compositionally biased region" description="Polar residues" evidence="4">
    <location>
        <begin position="382"/>
        <end position="393"/>
    </location>
</feature>
<evidence type="ECO:0000256" key="2">
    <source>
        <dbReference type="ARBA" id="ARBA00022884"/>
    </source>
</evidence>
<feature type="compositionally biased region" description="Polar residues" evidence="4">
    <location>
        <begin position="470"/>
        <end position="486"/>
    </location>
</feature>
<feature type="domain" description="RRM" evidence="5">
    <location>
        <begin position="110"/>
        <end position="186"/>
    </location>
</feature>
<keyword evidence="1" id="KW-0677">Repeat</keyword>
<evidence type="ECO:0000259" key="5">
    <source>
        <dbReference type="PROSITE" id="PS50102"/>
    </source>
</evidence>
<dbReference type="EMBL" id="HBFP01003377">
    <property type="protein sequence ID" value="CAD8818013.1"/>
    <property type="molecule type" value="Transcribed_RNA"/>
</dbReference>
<protein>
    <recommendedName>
        <fullName evidence="5">RRM domain-containing protein</fullName>
    </recommendedName>
</protein>
<dbReference type="PROSITE" id="PS50102">
    <property type="entry name" value="RRM"/>
    <property type="match status" value="2"/>
</dbReference>
<dbReference type="Gene3D" id="3.30.70.330">
    <property type="match status" value="2"/>
</dbReference>
<feature type="domain" description="RRM" evidence="5">
    <location>
        <begin position="16"/>
        <end position="92"/>
    </location>
</feature>
<accession>A0A7S0ZCZ9</accession>
<dbReference type="InterPro" id="IPR035979">
    <property type="entry name" value="RBD_domain_sf"/>
</dbReference>
<name>A0A7S0ZCZ9_9RHOD</name>
<dbReference type="PANTHER" id="PTHR48032">
    <property type="entry name" value="RNA-BINDING PROTEIN MUSASHI HOMOLOG RBP6"/>
    <property type="match status" value="1"/>
</dbReference>
<evidence type="ECO:0000256" key="3">
    <source>
        <dbReference type="PROSITE-ProRule" id="PRU00176"/>
    </source>
</evidence>
<feature type="region of interest" description="Disordered" evidence="4">
    <location>
        <begin position="448"/>
        <end position="486"/>
    </location>
</feature>
<keyword evidence="2 3" id="KW-0694">RNA-binding</keyword>
<feature type="compositionally biased region" description="Polar residues" evidence="4">
    <location>
        <begin position="208"/>
        <end position="219"/>
    </location>
</feature>
<proteinExistence type="predicted"/>
<dbReference type="Pfam" id="PF00076">
    <property type="entry name" value="RRM_1"/>
    <property type="match status" value="2"/>
</dbReference>
<dbReference type="SMART" id="SM00360">
    <property type="entry name" value="RRM"/>
    <property type="match status" value="2"/>
</dbReference>
<dbReference type="InterPro" id="IPR000504">
    <property type="entry name" value="RRM_dom"/>
</dbReference>
<evidence type="ECO:0000256" key="1">
    <source>
        <dbReference type="ARBA" id="ARBA00022737"/>
    </source>
</evidence>
<gene>
    <name evidence="6" type="ORF">TOLI1172_LOCUS2402</name>
</gene>